<feature type="compositionally biased region" description="Basic residues" evidence="1">
    <location>
        <begin position="19"/>
        <end position="43"/>
    </location>
</feature>
<evidence type="ECO:0000256" key="1">
    <source>
        <dbReference type="SAM" id="MobiDB-lite"/>
    </source>
</evidence>
<protein>
    <submittedName>
        <fullName evidence="2">Uncharacterized protein</fullName>
    </submittedName>
</protein>
<feature type="compositionally biased region" description="Low complexity" evidence="1">
    <location>
        <begin position="44"/>
        <end position="58"/>
    </location>
</feature>
<organism evidence="2 3">
    <name type="scientific">Tetragenococcus halophilus (strain DSM 20338 / JCM 20259 / NCIMB 9735 / NBRC 12172)</name>
    <name type="common">Pediococcus halophilus</name>
    <dbReference type="NCBI Taxonomy" id="945021"/>
    <lineage>
        <taxon>Bacteria</taxon>
        <taxon>Bacillati</taxon>
        <taxon>Bacillota</taxon>
        <taxon>Bacilli</taxon>
        <taxon>Lactobacillales</taxon>
        <taxon>Enterococcaceae</taxon>
        <taxon>Tetragenococcus</taxon>
    </lineage>
</organism>
<proteinExistence type="predicted"/>
<feature type="region of interest" description="Disordered" evidence="1">
    <location>
        <begin position="1"/>
        <end position="58"/>
    </location>
</feature>
<sequence length="58" mass="6638">MTEMIGRRRATKNWAQASKRLRTGQKPQTKKKLTKQQRKKQARGRGAIAGAIRSAFKK</sequence>
<gene>
    <name evidence="2" type="ordered locus">TEH_03800</name>
</gene>
<dbReference type="AlphaFoldDB" id="A0AAN1VQ66"/>
<dbReference type="EMBL" id="AP012046">
    <property type="protein sequence ID" value="BAK93707.1"/>
    <property type="molecule type" value="Genomic_DNA"/>
</dbReference>
<dbReference type="RefSeq" id="WP_014123776.1">
    <property type="nucleotide sequence ID" value="NC_016052.1"/>
</dbReference>
<evidence type="ECO:0000313" key="3">
    <source>
        <dbReference type="Proteomes" id="UP000002663"/>
    </source>
</evidence>
<reference evidence="2 3" key="1">
    <citation type="submission" date="2011-01" db="EMBL/GenBank/DDBJ databases">
        <title>Whole genome sequence of Tetragenococcus halophilus NBRC 12172.</title>
        <authorList>
            <person name="Nakazawa H."/>
            <person name="Omata S."/>
            <person name="Koga C."/>
            <person name="Watanabe Y."/>
            <person name="Katano Y."/>
            <person name="Ito N."/>
            <person name="Tsukatani N."/>
            <person name="Ankai A."/>
            <person name="Oguchi A."/>
            <person name="Fukui S."/>
            <person name="Yashiro I."/>
            <person name="Kamata S."/>
            <person name="Hashimoto Y."/>
            <person name="Yamazaki J."/>
            <person name="Taguchi H."/>
            <person name="Tanaka A."/>
            <person name="Koyama T."/>
            <person name="Ichige A."/>
            <person name="Hanya Y."/>
            <person name="Tanikawa S."/>
            <person name="Yamazaki S."/>
            <person name="Fujita N."/>
        </authorList>
    </citation>
    <scope>NUCLEOTIDE SEQUENCE [LARGE SCALE GENOMIC DNA]</scope>
    <source>
        <strain evidence="3">DSM 20338 / JCM 20259 / NCIMB 9735 / NBRC 12172</strain>
    </source>
</reference>
<accession>A0AAN1VQ66</accession>
<name>A0AAN1VQ66_TETHN</name>
<evidence type="ECO:0000313" key="2">
    <source>
        <dbReference type="EMBL" id="BAK93707.1"/>
    </source>
</evidence>
<dbReference type="Proteomes" id="UP000002663">
    <property type="component" value="Chromosome"/>
</dbReference>
<dbReference type="KEGG" id="thl:TEH_03800"/>